<feature type="domain" description="Retrotransposon gag" evidence="2">
    <location>
        <begin position="264"/>
        <end position="344"/>
    </location>
</feature>
<dbReference type="AlphaFoldDB" id="A0A3B1JRD6"/>
<dbReference type="PANTHER" id="PTHR15503">
    <property type="entry name" value="LDOC1 RELATED"/>
    <property type="match status" value="1"/>
</dbReference>
<dbReference type="InParanoid" id="A0A3B1JRD6"/>
<evidence type="ECO:0000259" key="2">
    <source>
        <dbReference type="Pfam" id="PF03732"/>
    </source>
</evidence>
<proteinExistence type="predicted"/>
<name>A0A3B1JRD6_ASTMX</name>
<feature type="transmembrane region" description="Helical" evidence="1">
    <location>
        <begin position="85"/>
        <end position="113"/>
    </location>
</feature>
<reference evidence="3" key="3">
    <citation type="submission" date="2025-08" db="UniProtKB">
        <authorList>
            <consortium name="Ensembl"/>
        </authorList>
    </citation>
    <scope>IDENTIFICATION</scope>
</reference>
<evidence type="ECO:0000256" key="1">
    <source>
        <dbReference type="SAM" id="Phobius"/>
    </source>
</evidence>
<evidence type="ECO:0000313" key="4">
    <source>
        <dbReference type="Proteomes" id="UP000018467"/>
    </source>
</evidence>
<dbReference type="InterPro" id="IPR032567">
    <property type="entry name" value="RTL1-rel"/>
</dbReference>
<reference evidence="4" key="2">
    <citation type="journal article" date="2014" name="Nat. Commun.">
        <title>The cavefish genome reveals candidate genes for eye loss.</title>
        <authorList>
            <person name="McGaugh S.E."/>
            <person name="Gross J.B."/>
            <person name="Aken B."/>
            <person name="Blin M."/>
            <person name="Borowsky R."/>
            <person name="Chalopin D."/>
            <person name="Hinaux H."/>
            <person name="Jeffery W.R."/>
            <person name="Keene A."/>
            <person name="Ma L."/>
            <person name="Minx P."/>
            <person name="Murphy D."/>
            <person name="O'Quin K.E."/>
            <person name="Retaux S."/>
            <person name="Rohner N."/>
            <person name="Searle S.M."/>
            <person name="Stahl B.A."/>
            <person name="Tabin C."/>
            <person name="Volff J.N."/>
            <person name="Yoshizawa M."/>
            <person name="Warren W.C."/>
        </authorList>
    </citation>
    <scope>NUCLEOTIDE SEQUENCE [LARGE SCALE GENOMIC DNA]</scope>
    <source>
        <strain evidence="4">female</strain>
    </source>
</reference>
<keyword evidence="1" id="KW-1133">Transmembrane helix</keyword>
<reference evidence="4" key="1">
    <citation type="submission" date="2013-03" db="EMBL/GenBank/DDBJ databases">
        <authorList>
            <person name="Jeffery W."/>
            <person name="Warren W."/>
            <person name="Wilson R.K."/>
        </authorList>
    </citation>
    <scope>NUCLEOTIDE SEQUENCE</scope>
    <source>
        <strain evidence="4">female</strain>
    </source>
</reference>
<keyword evidence="1" id="KW-0812">Transmembrane</keyword>
<sequence>MHIATYCQVLALSRVSVCLFHVTCAPVIQLHTERYFFDYLFPCMTYFLAFVSDFVLPFWLVHLAVLFWFRPLFPVYCLSLLDCDLALMCWSVLFVFCTVISTQFKLVGLALFIKTSPDFYCKRLTPVCGVTEYFAIMETADLEALKSAVCEQRQTLQQHQQFFEGFNQSIGALTQLQGEQQKQLTQVIEGMKQLSTQILSLGASATVVSTPSPPAPVSLNESIFPVSKPDKFDGSPELCKGFLLQCSIYFCNSPPSSDQSRIAFVVSRMTGKALDWATAVWPNLQTLTFEQFITELRSVFDHPREGKSSGEFLCKIRQGNRSVVEYALEFRTLAASSGWNEPALLI</sequence>
<evidence type="ECO:0000313" key="3">
    <source>
        <dbReference type="Ensembl" id="ENSAMXP00000044311.1"/>
    </source>
</evidence>
<organism evidence="3 4">
    <name type="scientific">Astyanax mexicanus</name>
    <name type="common">Blind cave fish</name>
    <name type="synonym">Astyanax fasciatus mexicanus</name>
    <dbReference type="NCBI Taxonomy" id="7994"/>
    <lineage>
        <taxon>Eukaryota</taxon>
        <taxon>Metazoa</taxon>
        <taxon>Chordata</taxon>
        <taxon>Craniata</taxon>
        <taxon>Vertebrata</taxon>
        <taxon>Euteleostomi</taxon>
        <taxon>Actinopterygii</taxon>
        <taxon>Neopterygii</taxon>
        <taxon>Teleostei</taxon>
        <taxon>Ostariophysi</taxon>
        <taxon>Characiformes</taxon>
        <taxon>Characoidei</taxon>
        <taxon>Acestrorhamphidae</taxon>
        <taxon>Acestrorhamphinae</taxon>
        <taxon>Astyanax</taxon>
    </lineage>
</organism>
<dbReference type="GeneTree" id="ENSGT01050000245198"/>
<reference evidence="3" key="4">
    <citation type="submission" date="2025-09" db="UniProtKB">
        <authorList>
            <consortium name="Ensembl"/>
        </authorList>
    </citation>
    <scope>IDENTIFICATION</scope>
</reference>
<dbReference type="PANTHER" id="PTHR15503:SF22">
    <property type="entry name" value="TRANSPOSON TY3-I GAG POLYPROTEIN"/>
    <property type="match status" value="1"/>
</dbReference>
<dbReference type="Proteomes" id="UP000018467">
    <property type="component" value="Unassembled WGS sequence"/>
</dbReference>
<dbReference type="Pfam" id="PF03732">
    <property type="entry name" value="Retrotrans_gag"/>
    <property type="match status" value="1"/>
</dbReference>
<keyword evidence="4" id="KW-1185">Reference proteome</keyword>
<feature type="transmembrane region" description="Helical" evidence="1">
    <location>
        <begin position="39"/>
        <end position="65"/>
    </location>
</feature>
<accession>A0A3B1JRD6</accession>
<keyword evidence="1" id="KW-0472">Membrane</keyword>
<protein>
    <recommendedName>
        <fullName evidence="2">Retrotransposon gag domain-containing protein</fullName>
    </recommendedName>
</protein>
<dbReference type="InterPro" id="IPR005162">
    <property type="entry name" value="Retrotrans_gag_dom"/>
</dbReference>
<dbReference type="Ensembl" id="ENSAMXT00000030810.1">
    <property type="protein sequence ID" value="ENSAMXP00000044311.1"/>
    <property type="gene ID" value="ENSAMXG00000031288.1"/>
</dbReference>